<feature type="region of interest" description="Disordered" evidence="1">
    <location>
        <begin position="23"/>
        <end position="54"/>
    </location>
</feature>
<proteinExistence type="predicted"/>
<accession>A0A9P0L8T7</accession>
<organism evidence="2 3">
    <name type="scientific">Acanthoscelides obtectus</name>
    <name type="common">Bean weevil</name>
    <name type="synonym">Bruchus obtectus</name>
    <dbReference type="NCBI Taxonomy" id="200917"/>
    <lineage>
        <taxon>Eukaryota</taxon>
        <taxon>Metazoa</taxon>
        <taxon>Ecdysozoa</taxon>
        <taxon>Arthropoda</taxon>
        <taxon>Hexapoda</taxon>
        <taxon>Insecta</taxon>
        <taxon>Pterygota</taxon>
        <taxon>Neoptera</taxon>
        <taxon>Endopterygota</taxon>
        <taxon>Coleoptera</taxon>
        <taxon>Polyphaga</taxon>
        <taxon>Cucujiformia</taxon>
        <taxon>Chrysomeloidea</taxon>
        <taxon>Chrysomelidae</taxon>
        <taxon>Bruchinae</taxon>
        <taxon>Bruchini</taxon>
        <taxon>Acanthoscelides</taxon>
    </lineage>
</organism>
<dbReference type="AlphaFoldDB" id="A0A9P0L8T7"/>
<dbReference type="Proteomes" id="UP001152888">
    <property type="component" value="Unassembled WGS sequence"/>
</dbReference>
<sequence length="208" mass="23906">MFLYDSEGECESFPHFRVNKRRAANEACTPSDSDTDRRKKATPPPSRERRDNATSIKVPRRGVSFCTRSTVICNQFASYVQGGTEHMNSEEKDAITKLVKEYSDIFHIDEWEFPDEQLSKRIIWCFVHFGKKSCRKRIYIDMAVSTDGTVTITIRIHQNIAYSQAFEHLQVHQSNCTARCSNGIVQNDDPIPLTIESKNIIKVILLPF</sequence>
<protein>
    <submittedName>
        <fullName evidence="2">Uncharacterized protein</fullName>
    </submittedName>
</protein>
<keyword evidence="3" id="KW-1185">Reference proteome</keyword>
<comment type="caution">
    <text evidence="2">The sequence shown here is derived from an EMBL/GenBank/DDBJ whole genome shotgun (WGS) entry which is preliminary data.</text>
</comment>
<evidence type="ECO:0000313" key="2">
    <source>
        <dbReference type="EMBL" id="CAH1992059.1"/>
    </source>
</evidence>
<gene>
    <name evidence="2" type="ORF">ACAOBT_LOCUS20652</name>
</gene>
<reference evidence="2" key="1">
    <citation type="submission" date="2022-03" db="EMBL/GenBank/DDBJ databases">
        <authorList>
            <person name="Sayadi A."/>
        </authorList>
    </citation>
    <scope>NUCLEOTIDE SEQUENCE</scope>
</reference>
<evidence type="ECO:0000256" key="1">
    <source>
        <dbReference type="SAM" id="MobiDB-lite"/>
    </source>
</evidence>
<name>A0A9P0L8T7_ACAOB</name>
<dbReference type="EMBL" id="CAKOFQ010007133">
    <property type="protein sequence ID" value="CAH1992059.1"/>
    <property type="molecule type" value="Genomic_DNA"/>
</dbReference>
<evidence type="ECO:0000313" key="3">
    <source>
        <dbReference type="Proteomes" id="UP001152888"/>
    </source>
</evidence>